<accession>A0AAD8RT21</accession>
<dbReference type="PANTHER" id="PTHR10775">
    <property type="entry name" value="OS08G0208400 PROTEIN"/>
    <property type="match status" value="1"/>
</dbReference>
<feature type="compositionally biased region" description="Basic and acidic residues" evidence="1">
    <location>
        <begin position="725"/>
        <end position="734"/>
    </location>
</feature>
<gene>
    <name evidence="2" type="ORF">QYE76_004939</name>
</gene>
<feature type="compositionally biased region" description="Acidic residues" evidence="1">
    <location>
        <begin position="781"/>
        <end position="793"/>
    </location>
</feature>
<feature type="compositionally biased region" description="Acidic residues" evidence="1">
    <location>
        <begin position="812"/>
        <end position="825"/>
    </location>
</feature>
<dbReference type="Proteomes" id="UP001231189">
    <property type="component" value="Unassembled WGS sequence"/>
</dbReference>
<feature type="region of interest" description="Disordered" evidence="1">
    <location>
        <begin position="243"/>
        <end position="274"/>
    </location>
</feature>
<reference evidence="2" key="1">
    <citation type="submission" date="2023-07" db="EMBL/GenBank/DDBJ databases">
        <title>A chromosome-level genome assembly of Lolium multiflorum.</title>
        <authorList>
            <person name="Chen Y."/>
            <person name="Copetti D."/>
            <person name="Kolliker R."/>
            <person name="Studer B."/>
        </authorList>
    </citation>
    <scope>NUCLEOTIDE SEQUENCE</scope>
    <source>
        <strain evidence="2">02402/16</strain>
        <tissue evidence="2">Leaf</tissue>
    </source>
</reference>
<feature type="compositionally biased region" description="Polar residues" evidence="1">
    <location>
        <begin position="749"/>
        <end position="758"/>
    </location>
</feature>
<feature type="compositionally biased region" description="Low complexity" evidence="1">
    <location>
        <begin position="686"/>
        <end position="707"/>
    </location>
</feature>
<keyword evidence="3" id="KW-1185">Reference proteome</keyword>
<evidence type="ECO:0000256" key="1">
    <source>
        <dbReference type="SAM" id="MobiDB-lite"/>
    </source>
</evidence>
<dbReference type="PANTHER" id="PTHR10775:SF185">
    <property type="entry name" value="OS08G0208400 PROTEIN"/>
    <property type="match status" value="1"/>
</dbReference>
<comment type="caution">
    <text evidence="2">The sequence shown here is derived from an EMBL/GenBank/DDBJ whole genome shotgun (WGS) entry which is preliminary data.</text>
</comment>
<feature type="compositionally biased region" description="Acidic residues" evidence="1">
    <location>
        <begin position="246"/>
        <end position="258"/>
    </location>
</feature>
<feature type="region of interest" description="Disordered" evidence="1">
    <location>
        <begin position="686"/>
        <end position="825"/>
    </location>
</feature>
<organism evidence="2 3">
    <name type="scientific">Lolium multiflorum</name>
    <name type="common">Italian ryegrass</name>
    <name type="synonym">Lolium perenne subsp. multiflorum</name>
    <dbReference type="NCBI Taxonomy" id="4521"/>
    <lineage>
        <taxon>Eukaryota</taxon>
        <taxon>Viridiplantae</taxon>
        <taxon>Streptophyta</taxon>
        <taxon>Embryophyta</taxon>
        <taxon>Tracheophyta</taxon>
        <taxon>Spermatophyta</taxon>
        <taxon>Magnoliopsida</taxon>
        <taxon>Liliopsida</taxon>
        <taxon>Poales</taxon>
        <taxon>Poaceae</taxon>
        <taxon>BOP clade</taxon>
        <taxon>Pooideae</taxon>
        <taxon>Poodae</taxon>
        <taxon>Poeae</taxon>
        <taxon>Poeae Chloroplast Group 2 (Poeae type)</taxon>
        <taxon>Loliodinae</taxon>
        <taxon>Loliinae</taxon>
        <taxon>Lolium</taxon>
    </lineage>
</organism>
<proteinExistence type="predicted"/>
<evidence type="ECO:0000313" key="3">
    <source>
        <dbReference type="Proteomes" id="UP001231189"/>
    </source>
</evidence>
<evidence type="ECO:0008006" key="4">
    <source>
        <dbReference type="Google" id="ProtNLM"/>
    </source>
</evidence>
<feature type="region of interest" description="Disordered" evidence="1">
    <location>
        <begin position="89"/>
        <end position="113"/>
    </location>
</feature>
<dbReference type="Pfam" id="PF02992">
    <property type="entry name" value="Transposase_21"/>
    <property type="match status" value="1"/>
</dbReference>
<protein>
    <recommendedName>
        <fullName evidence="4">Transposase-associated domain-containing protein</fullName>
    </recommendedName>
</protein>
<dbReference type="EMBL" id="JAUUTY010000005">
    <property type="protein sequence ID" value="KAK1630624.1"/>
    <property type="molecule type" value="Genomic_DNA"/>
</dbReference>
<dbReference type="InterPro" id="IPR004242">
    <property type="entry name" value="Transposase_21"/>
</dbReference>
<dbReference type="AlphaFoldDB" id="A0AAD8RT21"/>
<name>A0AAD8RT21_LOLMU</name>
<sequence>MQVGSRAASHLPRTPSLASPHVVASRFALVVVPSLRRFAASALSLLPAGLLGWPASALTHWRRFTHSSPLRCRFTPPLAVSAVAPHPAAAPASLTRGEQPGSLTWPPRLGRPPPPTMKPGLLVPFLNLMADNEWMYSGRVSSTQVTDEWKWKTDLLVKELARGSKGVVRPRCPCSVCRRRHPKDILEMTKHLWWNGYMRDYDPPVDFSRHERDRGEVMRQRIDGNENDGILNLLDDLRDADMPELPWDEQSEPEEPPEPEGPPQPEELPEEEPEPTARAFIDMMASARRPLYPGAKMSQLDGITQLLADKCMFESTRASFEKTLNTVGNMLPEGHCLPKTMYETKKILKALKMDYVTYDVCPKLCLLFWKDYADDKYCAKCGHSRYHEVDVGNGQKRQTKVAIKILRYLPFIKRIQRLYMFEETAKQMTWHKTGIRLQDEKKRVPMVHPSDGQSWKHFDEKHPNEASEARNVRIAIATDGFNPYGMSTAAYSCWPVFVIPLNLPPGVVMQRKNIFLSMILPGPEYPGKKLSVLMQPLVDDLHHSWHHGTLTYDRASKRNFIMKVWFHYSMHDLPGYALFCGHSTAGKFPCPVCRHELEFRHLKAGHKYVAFDKHRKFLSPGHRFRSDKKNFTKGVVVLEHKEIPKFDGATVDAELRALQPSKEPGHQFAVLFFIPFALALQKPSSATMSSSSSSSAASSLSVQSSPSESRRQSGTRAHAANIRRAIADGDESSHDSSVWSEDDKPRSTGRATSASSGDGNREEESDDDRFSWDDFTLPKSDDDDADEEDEDNEGPAGGRHSSDDEPAGSSADDGDEDDDEGSSGP</sequence>
<evidence type="ECO:0000313" key="2">
    <source>
        <dbReference type="EMBL" id="KAK1630624.1"/>
    </source>
</evidence>